<dbReference type="OMA" id="NTMGLND"/>
<dbReference type="Proteomes" id="UP000654075">
    <property type="component" value="Unassembled WGS sequence"/>
</dbReference>
<dbReference type="GO" id="GO:0005856">
    <property type="term" value="C:cytoskeleton"/>
    <property type="evidence" value="ECO:0007669"/>
    <property type="project" value="TreeGrafter"/>
</dbReference>
<evidence type="ECO:0000313" key="3">
    <source>
        <dbReference type="EMBL" id="CAE8628644.1"/>
    </source>
</evidence>
<evidence type="ECO:0000256" key="1">
    <source>
        <dbReference type="ARBA" id="ARBA00023054"/>
    </source>
</evidence>
<sequence length="507" mass="57704">MSRVSDAAAESGGSQPDELLCEQYRCIVNRIKSDIRFFFNSLEEFVNLSPELSNSGDWESFKKACERDIKEVADAAGKQDAVLSIEPVVSLLNCRDQIMICLIDGILYQKAVLDSDLQRQREGGASGRMVEMHQLVQALSQKSDRLPDLYPLSSLPYGSLPSAMEPGPFTYDKKQSDSGSWETTVFPVRLLGLFSELTLLDTDLRWMKFGSKVTIQDKHKPQGKVVGTGEIRTEISKLFDKCARLENELQTSKAQRHTPWDQRIEQLNAKISEKEIEAKKQVNRMHKLEGEVMGLKTELANVQRELQELNDKNQKMMAENLPRIEEIDILLQSTWEANDRLTADAEMLSSMFKLQADDHKAIVKARDTVSAELTKVQRLLKGERLKKSFKEDELQKKETLYQRTVVARKEIHDSYTNQKETIQEVQERLKQQEQQWGELVEVAEARTSSISQLKEDLAQANQDIDLLEQQKKAYSREFKSATGRPCSMLLEQFKVEPGKPATKGGAK</sequence>
<dbReference type="PANTHER" id="PTHR32083">
    <property type="entry name" value="CILIA AND FLAGELLA-ASSOCIATED PROTEIN 58-RELATED"/>
    <property type="match status" value="1"/>
</dbReference>
<dbReference type="OrthoDB" id="444531at2759"/>
<proteinExistence type="predicted"/>
<protein>
    <submittedName>
        <fullName evidence="3">Uncharacterized protein</fullName>
    </submittedName>
</protein>
<comment type="caution">
    <text evidence="3">The sequence shown here is derived from an EMBL/GenBank/DDBJ whole genome shotgun (WGS) entry which is preliminary data.</text>
</comment>
<gene>
    <name evidence="3" type="ORF">PGLA1383_LOCUS45247</name>
</gene>
<dbReference type="EMBL" id="CAJNNV010029446">
    <property type="protein sequence ID" value="CAE8628644.1"/>
    <property type="molecule type" value="Genomic_DNA"/>
</dbReference>
<accession>A0A813GPI8</accession>
<evidence type="ECO:0000256" key="2">
    <source>
        <dbReference type="SAM" id="Coils"/>
    </source>
</evidence>
<dbReference type="PANTHER" id="PTHR32083:SF0">
    <property type="entry name" value="CILIA AND FLAGELLA-ASSOCIATED PROTEIN 58"/>
    <property type="match status" value="1"/>
</dbReference>
<reference evidence="3" key="1">
    <citation type="submission" date="2021-02" db="EMBL/GenBank/DDBJ databases">
        <authorList>
            <person name="Dougan E. K."/>
            <person name="Rhodes N."/>
            <person name="Thang M."/>
            <person name="Chan C."/>
        </authorList>
    </citation>
    <scope>NUCLEOTIDE SEQUENCE</scope>
</reference>
<feature type="coiled-coil region" evidence="2">
    <location>
        <begin position="235"/>
        <end position="319"/>
    </location>
</feature>
<keyword evidence="1 2" id="KW-0175">Coiled coil</keyword>
<feature type="coiled-coil region" evidence="2">
    <location>
        <begin position="412"/>
        <end position="484"/>
    </location>
</feature>
<organism evidence="3 4">
    <name type="scientific">Polarella glacialis</name>
    <name type="common">Dinoflagellate</name>
    <dbReference type="NCBI Taxonomy" id="89957"/>
    <lineage>
        <taxon>Eukaryota</taxon>
        <taxon>Sar</taxon>
        <taxon>Alveolata</taxon>
        <taxon>Dinophyceae</taxon>
        <taxon>Suessiales</taxon>
        <taxon>Suessiaceae</taxon>
        <taxon>Polarella</taxon>
    </lineage>
</organism>
<keyword evidence="4" id="KW-1185">Reference proteome</keyword>
<name>A0A813GPI8_POLGL</name>
<evidence type="ECO:0000313" key="4">
    <source>
        <dbReference type="Proteomes" id="UP000654075"/>
    </source>
</evidence>
<dbReference type="AlphaFoldDB" id="A0A813GPI8"/>